<gene>
    <name evidence="8" type="ordered locus">Desor_3138</name>
</gene>
<dbReference type="GO" id="GO:0016491">
    <property type="term" value="F:oxidoreductase activity"/>
    <property type="evidence" value="ECO:0007669"/>
    <property type="project" value="UniProtKB-KW"/>
</dbReference>
<dbReference type="PROSITE" id="PS51257">
    <property type="entry name" value="PROKAR_LIPOPROTEIN"/>
    <property type="match status" value="1"/>
</dbReference>
<dbReference type="InterPro" id="IPR006657">
    <property type="entry name" value="MoPterin_dinucl-bd_dom"/>
</dbReference>
<dbReference type="STRING" id="768706.Desor_3138"/>
<evidence type="ECO:0000256" key="2">
    <source>
        <dbReference type="ARBA" id="ARBA00022723"/>
    </source>
</evidence>
<keyword evidence="2" id="KW-0479">Metal-binding</keyword>
<dbReference type="PANTHER" id="PTHR43742">
    <property type="entry name" value="TRIMETHYLAMINE-N-OXIDE REDUCTASE"/>
    <property type="match status" value="1"/>
</dbReference>
<feature type="domain" description="4Fe-4S Mo/W bis-MGD-type" evidence="7">
    <location>
        <begin position="54"/>
        <end position="115"/>
    </location>
</feature>
<dbReference type="GO" id="GO:0009061">
    <property type="term" value="P:anaerobic respiration"/>
    <property type="evidence" value="ECO:0007669"/>
    <property type="project" value="TreeGrafter"/>
</dbReference>
<dbReference type="SUPFAM" id="SSF50692">
    <property type="entry name" value="ADC-like"/>
    <property type="match status" value="1"/>
</dbReference>
<dbReference type="SMART" id="SM00926">
    <property type="entry name" value="Molybdop_Fe4S4"/>
    <property type="match status" value="1"/>
</dbReference>
<reference evidence="9" key="1">
    <citation type="submission" date="2011-11" db="EMBL/GenBank/DDBJ databases">
        <title>Complete sequence of Desulfosporosinus orientis DSM 765.</title>
        <authorList>
            <person name="Lucas S."/>
            <person name="Han J."/>
            <person name="Lapidus A."/>
            <person name="Cheng J.-F."/>
            <person name="Goodwin L."/>
            <person name="Pitluck S."/>
            <person name="Peters L."/>
            <person name="Ovchinnikova G."/>
            <person name="Teshima H."/>
            <person name="Detter J.C."/>
            <person name="Han C."/>
            <person name="Tapia R."/>
            <person name="Land M."/>
            <person name="Hauser L."/>
            <person name="Kyrpides N."/>
            <person name="Ivanova N."/>
            <person name="Pagani I."/>
            <person name="Pester M."/>
            <person name="Spring S."/>
            <person name="Ollivier B."/>
            <person name="Rattei T."/>
            <person name="Klenk H.-P."/>
            <person name="Wagner M."/>
            <person name="Loy A."/>
            <person name="Woyke T."/>
        </authorList>
    </citation>
    <scope>NUCLEOTIDE SEQUENCE [LARGE SCALE GENOMIC DNA]</scope>
    <source>
        <strain evidence="9">ATCC 19365 / DSM 765 / NCIMB 8382 / VKM B-1628</strain>
    </source>
</reference>
<name>G7W6L2_DESOD</name>
<keyword evidence="9" id="KW-1185">Reference proteome</keyword>
<dbReference type="PANTHER" id="PTHR43742:SF3">
    <property type="entry name" value="DIMETHYL SULFOXIDE REDUCTASE DMSA"/>
    <property type="match status" value="1"/>
</dbReference>
<evidence type="ECO:0000313" key="9">
    <source>
        <dbReference type="Proteomes" id="UP000006346"/>
    </source>
</evidence>
<dbReference type="Pfam" id="PF00384">
    <property type="entry name" value="Molybdopterin"/>
    <property type="match status" value="1"/>
</dbReference>
<comment type="similarity">
    <text evidence="1">Belongs to the prokaryotic molybdopterin-containing oxidoreductase family.</text>
</comment>
<dbReference type="OrthoDB" id="219031at2"/>
<dbReference type="GO" id="GO:0043546">
    <property type="term" value="F:molybdopterin cofactor binding"/>
    <property type="evidence" value="ECO:0007669"/>
    <property type="project" value="InterPro"/>
</dbReference>
<dbReference type="InterPro" id="IPR006311">
    <property type="entry name" value="TAT_signal"/>
</dbReference>
<dbReference type="InterPro" id="IPR050612">
    <property type="entry name" value="Prok_Mopterin_Oxidored"/>
</dbReference>
<evidence type="ECO:0000256" key="4">
    <source>
        <dbReference type="ARBA" id="ARBA00023002"/>
    </source>
</evidence>
<dbReference type="RefSeq" id="WP_014185458.1">
    <property type="nucleotide sequence ID" value="NC_016584.1"/>
</dbReference>
<evidence type="ECO:0000256" key="5">
    <source>
        <dbReference type="ARBA" id="ARBA00023004"/>
    </source>
</evidence>
<dbReference type="PATRIC" id="fig|768706.3.peg.3160"/>
<dbReference type="GO" id="GO:0030288">
    <property type="term" value="C:outer membrane-bounded periplasmic space"/>
    <property type="evidence" value="ECO:0007669"/>
    <property type="project" value="TreeGrafter"/>
</dbReference>
<dbReference type="GO" id="GO:0009055">
    <property type="term" value="F:electron transfer activity"/>
    <property type="evidence" value="ECO:0007669"/>
    <property type="project" value="TreeGrafter"/>
</dbReference>
<dbReference type="KEGG" id="dor:Desor_3138"/>
<proteinExistence type="inferred from homology"/>
<dbReference type="Pfam" id="PF04879">
    <property type="entry name" value="Molybdop_Fe4S4"/>
    <property type="match status" value="1"/>
</dbReference>
<evidence type="ECO:0000256" key="6">
    <source>
        <dbReference type="ARBA" id="ARBA00023014"/>
    </source>
</evidence>
<dbReference type="InterPro" id="IPR006656">
    <property type="entry name" value="Mopterin_OxRdtase"/>
</dbReference>
<protein>
    <submittedName>
        <fullName evidence="8">Anaerobic dehydrogenase, typically selenocysteine-containing</fullName>
    </submittedName>
</protein>
<dbReference type="Pfam" id="PF01568">
    <property type="entry name" value="Molydop_binding"/>
    <property type="match status" value="1"/>
</dbReference>
<dbReference type="InterPro" id="IPR009010">
    <property type="entry name" value="Asp_de-COase-like_dom_sf"/>
</dbReference>
<dbReference type="AlphaFoldDB" id="G7W6L2"/>
<organism evidence="8 9">
    <name type="scientific">Desulfosporosinus orientis (strain ATCC 19365 / DSM 765 / NCIMB 8382 / VKM B-1628 / Singapore I)</name>
    <name type="common">Desulfotomaculum orientis</name>
    <dbReference type="NCBI Taxonomy" id="768706"/>
    <lineage>
        <taxon>Bacteria</taxon>
        <taxon>Bacillati</taxon>
        <taxon>Bacillota</taxon>
        <taxon>Clostridia</taxon>
        <taxon>Eubacteriales</taxon>
        <taxon>Desulfitobacteriaceae</taxon>
        <taxon>Desulfosporosinus</taxon>
    </lineage>
</organism>
<evidence type="ECO:0000256" key="3">
    <source>
        <dbReference type="ARBA" id="ARBA00022729"/>
    </source>
</evidence>
<dbReference type="eggNOG" id="COG0243">
    <property type="taxonomic scope" value="Bacteria"/>
</dbReference>
<dbReference type="EMBL" id="CP003108">
    <property type="protein sequence ID" value="AET68650.1"/>
    <property type="molecule type" value="Genomic_DNA"/>
</dbReference>
<dbReference type="PROSITE" id="PS51318">
    <property type="entry name" value="TAT"/>
    <property type="match status" value="1"/>
</dbReference>
<dbReference type="Gene3D" id="2.40.40.20">
    <property type="match status" value="1"/>
</dbReference>
<dbReference type="Gene3D" id="3.40.228.10">
    <property type="entry name" value="Dimethylsulfoxide Reductase, domain 2"/>
    <property type="match status" value="1"/>
</dbReference>
<dbReference type="InterPro" id="IPR006963">
    <property type="entry name" value="Mopterin_OxRdtase_4Fe-4S_dom"/>
</dbReference>
<dbReference type="GO" id="GO:0051536">
    <property type="term" value="F:iron-sulfur cluster binding"/>
    <property type="evidence" value="ECO:0007669"/>
    <property type="project" value="UniProtKB-KW"/>
</dbReference>
<dbReference type="Gene3D" id="3.40.50.740">
    <property type="match status" value="2"/>
</dbReference>
<dbReference type="Gene3D" id="2.20.25.90">
    <property type="entry name" value="ADC-like domains"/>
    <property type="match status" value="1"/>
</dbReference>
<accession>G7W6L2</accession>
<dbReference type="SUPFAM" id="SSF53706">
    <property type="entry name" value="Formate dehydrogenase/DMSO reductase, domains 1-3"/>
    <property type="match status" value="1"/>
</dbReference>
<evidence type="ECO:0000259" key="7">
    <source>
        <dbReference type="PROSITE" id="PS51669"/>
    </source>
</evidence>
<keyword evidence="3" id="KW-0732">Signal</keyword>
<dbReference type="GO" id="GO:0030151">
    <property type="term" value="F:molybdenum ion binding"/>
    <property type="evidence" value="ECO:0007669"/>
    <property type="project" value="TreeGrafter"/>
</dbReference>
<sequence>MANLFDKIAEKKISRRTFLAATAASTAGLALTGCGSVLTTGGTNVETAAANKEGTWIPAACWHNCGGGCKNVALVVDNIVVRQKTDDTHPDSPDYPQQRACLRGRSQRRHVFGADRLKYPMKRKHWQPGGGDKSLRGKDEWERISWDEALGYVAAELKKAKEKYGARSILCAGWEDPSPFMGDFYPALFANGGCTTVHDDASWGTYYVAPTMGIPMRDDHTSNDRFDLRKADTVVLYACNPSWASLGSPSYHYWNAKKRGVQFIFVGPEYNNSASQLDAKWIRVRPGTDTAFLLAVAYTMLKEDNPVSNPIIDWEFLYKYTVGFDSDHMPADVTINENLKDYLLGKYDGQPKTPEWASEICGTPVEDIVYYAREMRMDKKVSILHSFAAARCNNSENLGQILMTTAAMGGHFGKPGHSCGDCRQGQSGNDGPNLVKTDWFGIVNPLKNPVDDIITGADLWDAVLKGKYKRTGNLEDPFKTDVEERDIDIHVIAHVFRNTLQTNMGVMKGIEAHRKVDFVFSLAFSLNASAQYSDIVLPITTQWERQSAYLFLSYAQNREVSFFPSRVIEPLYEAKSDQEIGEALCKYLGVDPKVLYPRSQEQRYFDFIANATVIKKDGTGMETLATITEEDLAEWGQKWGVKGKTQQGRIGLKELMKQGQYQVERYEGDPYGHIKYADYIQDPEKNRLGSKSGKFEIYCQAKADKINIIGRSKVKPYPDYIEPLNGYEQSFKDWKNKVKGEYPYQMFTPHYFRRSHTIYDNIAVLREMARNPVFINAQDAAEKGIKNRDTVLIYNQYGKILRLASVMDTIMPGVVSIPHGSWLDLDEETGIDHGGTENVLCAPVAAGIGSSGYNTNLVNFKKYNGPALQPDYLRPLKIVKL</sequence>
<dbReference type="HOGENOM" id="CLU_000422_13_3_9"/>
<keyword evidence="4" id="KW-0560">Oxidoreductase</keyword>
<keyword evidence="5" id="KW-0408">Iron</keyword>
<reference evidence="8 9" key="2">
    <citation type="journal article" date="2012" name="J. Bacteriol.">
        <title>Complete genome sequences of Desulfosporosinus orientis DSM765T, Desulfosporosinus youngiae DSM17734T, Desulfosporosinus meridiei DSM13257T, and Desulfosporosinus acidiphilus DSM22704T.</title>
        <authorList>
            <person name="Pester M."/>
            <person name="Brambilla E."/>
            <person name="Alazard D."/>
            <person name="Rattei T."/>
            <person name="Weinmaier T."/>
            <person name="Han J."/>
            <person name="Lucas S."/>
            <person name="Lapidus A."/>
            <person name="Cheng J.F."/>
            <person name="Goodwin L."/>
            <person name="Pitluck S."/>
            <person name="Peters L."/>
            <person name="Ovchinnikova G."/>
            <person name="Teshima H."/>
            <person name="Detter J.C."/>
            <person name="Han C.S."/>
            <person name="Tapia R."/>
            <person name="Land M.L."/>
            <person name="Hauser L."/>
            <person name="Kyrpides N.C."/>
            <person name="Ivanova N.N."/>
            <person name="Pagani I."/>
            <person name="Huntmann M."/>
            <person name="Wei C.L."/>
            <person name="Davenport K.W."/>
            <person name="Daligault H."/>
            <person name="Chain P.S."/>
            <person name="Chen A."/>
            <person name="Mavromatis K."/>
            <person name="Markowitz V."/>
            <person name="Szeto E."/>
            <person name="Mikhailova N."/>
            <person name="Pati A."/>
            <person name="Wagner M."/>
            <person name="Woyke T."/>
            <person name="Ollivier B."/>
            <person name="Klenk H.P."/>
            <person name="Spring S."/>
            <person name="Loy A."/>
        </authorList>
    </citation>
    <scope>NUCLEOTIDE SEQUENCE [LARGE SCALE GENOMIC DNA]</scope>
    <source>
        <strain evidence="9">ATCC 19365 / DSM 765 / NCIMB 8382 / VKM B-1628</strain>
    </source>
</reference>
<dbReference type="Proteomes" id="UP000006346">
    <property type="component" value="Chromosome"/>
</dbReference>
<evidence type="ECO:0000313" key="8">
    <source>
        <dbReference type="EMBL" id="AET68650.1"/>
    </source>
</evidence>
<keyword evidence="6" id="KW-0411">Iron-sulfur</keyword>
<evidence type="ECO:0000256" key="1">
    <source>
        <dbReference type="ARBA" id="ARBA00010312"/>
    </source>
</evidence>
<dbReference type="PROSITE" id="PS51669">
    <property type="entry name" value="4FE4S_MOW_BIS_MGD"/>
    <property type="match status" value="1"/>
</dbReference>